<evidence type="ECO:0000256" key="1">
    <source>
        <dbReference type="SAM" id="Phobius"/>
    </source>
</evidence>
<reference evidence="2 3" key="1">
    <citation type="submission" date="2016-10" db="EMBL/GenBank/DDBJ databases">
        <authorList>
            <person name="de Groot N.N."/>
        </authorList>
    </citation>
    <scope>NUCLEOTIDE SEQUENCE [LARGE SCALE GENOMIC DNA]</scope>
    <source>
        <strain evidence="2 3">DSM 24015</strain>
    </source>
</reference>
<feature type="transmembrane region" description="Helical" evidence="1">
    <location>
        <begin position="112"/>
        <end position="132"/>
    </location>
</feature>
<keyword evidence="1" id="KW-0472">Membrane</keyword>
<accession>A0A1G7AED6</accession>
<dbReference type="Proteomes" id="UP000198517">
    <property type="component" value="Unassembled WGS sequence"/>
</dbReference>
<protein>
    <submittedName>
        <fullName evidence="2">Rod shape-determining protein MreD</fullName>
    </submittedName>
</protein>
<feature type="transmembrane region" description="Helical" evidence="1">
    <location>
        <begin position="54"/>
        <end position="85"/>
    </location>
</feature>
<evidence type="ECO:0000313" key="2">
    <source>
        <dbReference type="EMBL" id="SDE12385.1"/>
    </source>
</evidence>
<dbReference type="OrthoDB" id="1132160at2"/>
<dbReference type="AlphaFoldDB" id="A0A1G7AED6"/>
<name>A0A1G7AED6_9FLAO</name>
<keyword evidence="1" id="KW-0812">Transmembrane</keyword>
<keyword evidence="1" id="KW-1133">Transmembrane helix</keyword>
<organism evidence="2 3">
    <name type="scientific">Riemerella columbipharyngis</name>
    <dbReference type="NCBI Taxonomy" id="1071918"/>
    <lineage>
        <taxon>Bacteria</taxon>
        <taxon>Pseudomonadati</taxon>
        <taxon>Bacteroidota</taxon>
        <taxon>Flavobacteriia</taxon>
        <taxon>Flavobacteriales</taxon>
        <taxon>Weeksellaceae</taxon>
        <taxon>Riemerella</taxon>
    </lineage>
</organism>
<feature type="transmembrane region" description="Helical" evidence="1">
    <location>
        <begin position="6"/>
        <end position="24"/>
    </location>
</feature>
<dbReference type="EMBL" id="FNAS01000003">
    <property type="protein sequence ID" value="SDE12385.1"/>
    <property type="molecule type" value="Genomic_DNA"/>
</dbReference>
<keyword evidence="3" id="KW-1185">Reference proteome</keyword>
<evidence type="ECO:0000313" key="3">
    <source>
        <dbReference type="Proteomes" id="UP000198517"/>
    </source>
</evidence>
<feature type="transmembrane region" description="Helical" evidence="1">
    <location>
        <begin position="138"/>
        <end position="163"/>
    </location>
</feature>
<dbReference type="RefSeq" id="WP_092736034.1">
    <property type="nucleotide sequence ID" value="NZ_FNAS01000003.1"/>
</dbReference>
<sequence length="169" mass="19923">MISRNIFTDILFSALLVVSQIFLFNRISIMGEYTPVIYPIIVLFYPFYRNQYFFLFISFLLGLGIDAFLGTWGINAFSTTVIAYFRTLIFKTSIDNEATDSFSFRSIQYTQFLLYIFFGIFLHQLLVQYIEFFKLTRIIQIFVNVLLTSVISFVFILLYVLAFKIKQKV</sequence>
<gene>
    <name evidence="2" type="ORF">SAMN05421544_103121</name>
</gene>
<dbReference type="STRING" id="1071918.SAMN05421544_103121"/>
<feature type="transmembrane region" description="Helical" evidence="1">
    <location>
        <begin position="31"/>
        <end position="48"/>
    </location>
</feature>
<proteinExistence type="predicted"/>